<dbReference type="EMBL" id="CABFJX010000371">
    <property type="protein sequence ID" value="VTT73839.1"/>
    <property type="molecule type" value="Genomic_DNA"/>
</dbReference>
<evidence type="ECO:0000313" key="3">
    <source>
        <dbReference type="EMBL" id="VTT73839.1"/>
    </source>
</evidence>
<dbReference type="PROSITE" id="PS00463">
    <property type="entry name" value="ZN2_CY6_FUNGAL_1"/>
    <property type="match status" value="1"/>
</dbReference>
<accession>A0A9Q9RW72</accession>
<evidence type="ECO:0000313" key="4">
    <source>
        <dbReference type="Proteomes" id="UP000760494"/>
    </source>
</evidence>
<dbReference type="Gene3D" id="4.10.240.10">
    <property type="entry name" value="Zn(2)-C6 fungal-type DNA-binding domain"/>
    <property type="match status" value="1"/>
</dbReference>
<reference evidence="3" key="1">
    <citation type="submission" date="2019-05" db="EMBL/GenBank/DDBJ databases">
        <authorList>
            <person name="Piombo E."/>
        </authorList>
    </citation>
    <scope>NUCLEOTIDE SEQUENCE</scope>
    <source>
        <strain evidence="3">C2S</strain>
    </source>
</reference>
<dbReference type="AlphaFoldDB" id="A0A9Q9RW72"/>
<dbReference type="InterPro" id="IPR036864">
    <property type="entry name" value="Zn2-C6_fun-type_DNA-bd_sf"/>
</dbReference>
<dbReference type="GO" id="GO:0008270">
    <property type="term" value="F:zinc ion binding"/>
    <property type="evidence" value="ECO:0007669"/>
    <property type="project" value="InterPro"/>
</dbReference>
<dbReference type="GO" id="GO:0000981">
    <property type="term" value="F:DNA-binding transcription factor activity, RNA polymerase II-specific"/>
    <property type="evidence" value="ECO:0007669"/>
    <property type="project" value="InterPro"/>
</dbReference>
<dbReference type="CDD" id="cd00067">
    <property type="entry name" value="GAL4"/>
    <property type="match status" value="1"/>
</dbReference>
<organism evidence="3 4">
    <name type="scientific">Fusarium fujikuroi</name>
    <name type="common">Bakanae and foot rot disease fungus</name>
    <name type="synonym">Gibberella fujikuroi</name>
    <dbReference type="NCBI Taxonomy" id="5127"/>
    <lineage>
        <taxon>Eukaryota</taxon>
        <taxon>Fungi</taxon>
        <taxon>Dikarya</taxon>
        <taxon>Ascomycota</taxon>
        <taxon>Pezizomycotina</taxon>
        <taxon>Sordariomycetes</taxon>
        <taxon>Hypocreomycetidae</taxon>
        <taxon>Hypocreales</taxon>
        <taxon>Nectriaceae</taxon>
        <taxon>Fusarium</taxon>
        <taxon>Fusarium fujikuroi species complex</taxon>
    </lineage>
</organism>
<dbReference type="PROSITE" id="PS50048">
    <property type="entry name" value="ZN2_CY6_FUNGAL_2"/>
    <property type="match status" value="1"/>
</dbReference>
<evidence type="ECO:0000256" key="1">
    <source>
        <dbReference type="ARBA" id="ARBA00023242"/>
    </source>
</evidence>
<proteinExistence type="predicted"/>
<name>A0A9Q9RW72_FUSFU</name>
<keyword evidence="1" id="KW-0539">Nucleus</keyword>
<feature type="domain" description="Zn(2)-C6 fungal-type" evidence="2">
    <location>
        <begin position="35"/>
        <end position="65"/>
    </location>
</feature>
<dbReference type="Pfam" id="PF00172">
    <property type="entry name" value="Zn_clus"/>
    <property type="match status" value="1"/>
</dbReference>
<sequence length="97" mass="11202">MEERYREIQPALRAEAGEIDRKVSVSRKRQPVRIACNPCREKKRACNGIEPICGQCKTCSLACSYRIPPKTVDSTIRIQKQLDTLQHKFNHYADIIE</sequence>
<gene>
    <name evidence="3" type="ORF">C2S_9307</name>
</gene>
<dbReference type="SUPFAM" id="SSF57701">
    <property type="entry name" value="Zn2/Cys6 DNA-binding domain"/>
    <property type="match status" value="1"/>
</dbReference>
<dbReference type="InterPro" id="IPR001138">
    <property type="entry name" value="Zn2Cys6_DnaBD"/>
</dbReference>
<protein>
    <recommendedName>
        <fullName evidence="2">Zn(2)-C6 fungal-type domain-containing protein</fullName>
    </recommendedName>
</protein>
<dbReference type="Proteomes" id="UP000760494">
    <property type="component" value="Unassembled WGS sequence"/>
</dbReference>
<evidence type="ECO:0000259" key="2">
    <source>
        <dbReference type="PROSITE" id="PS50048"/>
    </source>
</evidence>
<comment type="caution">
    <text evidence="3">The sequence shown here is derived from an EMBL/GenBank/DDBJ whole genome shotgun (WGS) entry which is preliminary data.</text>
</comment>